<evidence type="ECO:0000313" key="2">
    <source>
        <dbReference type="Proteomes" id="UP000247233"/>
    </source>
</evidence>
<gene>
    <name evidence="1" type="ORF">BO70DRAFT_357270</name>
</gene>
<sequence>MALHVRSPVSSFCTQIIGVGSVCRKSSVIELRREPVLDVNCGSPGSCSMDMLGAAGGCRGLTGWNYRFA</sequence>
<proteinExistence type="predicted"/>
<keyword evidence="2" id="KW-1185">Reference proteome</keyword>
<evidence type="ECO:0000313" key="1">
    <source>
        <dbReference type="EMBL" id="PWY92126.1"/>
    </source>
</evidence>
<dbReference type="RefSeq" id="XP_025403865.1">
    <property type="nucleotide sequence ID" value="XM_025541999.1"/>
</dbReference>
<comment type="caution">
    <text evidence="1">The sequence shown here is derived from an EMBL/GenBank/DDBJ whole genome shotgun (WGS) entry which is preliminary data.</text>
</comment>
<dbReference type="VEuPathDB" id="FungiDB:BO70DRAFT_357270"/>
<dbReference type="GeneID" id="37064236"/>
<accession>A0A317X0G1</accession>
<organism evidence="1 2">
    <name type="scientific">Aspergillus heteromorphus CBS 117.55</name>
    <dbReference type="NCBI Taxonomy" id="1448321"/>
    <lineage>
        <taxon>Eukaryota</taxon>
        <taxon>Fungi</taxon>
        <taxon>Dikarya</taxon>
        <taxon>Ascomycota</taxon>
        <taxon>Pezizomycotina</taxon>
        <taxon>Eurotiomycetes</taxon>
        <taxon>Eurotiomycetidae</taxon>
        <taxon>Eurotiales</taxon>
        <taxon>Aspergillaceae</taxon>
        <taxon>Aspergillus</taxon>
        <taxon>Aspergillus subgen. Circumdati</taxon>
    </lineage>
</organism>
<protein>
    <submittedName>
        <fullName evidence="1">Uncharacterized protein</fullName>
    </submittedName>
</protein>
<name>A0A317X0G1_9EURO</name>
<dbReference type="Proteomes" id="UP000247233">
    <property type="component" value="Unassembled WGS sequence"/>
</dbReference>
<dbReference type="AlphaFoldDB" id="A0A317X0G1"/>
<dbReference type="EMBL" id="MSFL01000001">
    <property type="protein sequence ID" value="PWY92126.1"/>
    <property type="molecule type" value="Genomic_DNA"/>
</dbReference>
<reference evidence="1 2" key="1">
    <citation type="submission" date="2016-12" db="EMBL/GenBank/DDBJ databases">
        <title>The genomes of Aspergillus section Nigri reveals drivers in fungal speciation.</title>
        <authorList>
            <consortium name="DOE Joint Genome Institute"/>
            <person name="Vesth T.C."/>
            <person name="Nybo J."/>
            <person name="Theobald S."/>
            <person name="Brandl J."/>
            <person name="Frisvad J.C."/>
            <person name="Nielsen K.F."/>
            <person name="Lyhne E.K."/>
            <person name="Kogle M.E."/>
            <person name="Kuo A."/>
            <person name="Riley R."/>
            <person name="Clum A."/>
            <person name="Nolan M."/>
            <person name="Lipzen A."/>
            <person name="Salamov A."/>
            <person name="Henrissat B."/>
            <person name="Wiebenga A."/>
            <person name="De Vries R.P."/>
            <person name="Grigoriev I.V."/>
            <person name="Mortensen U.H."/>
            <person name="Andersen M.R."/>
            <person name="Baker S.E."/>
        </authorList>
    </citation>
    <scope>NUCLEOTIDE SEQUENCE [LARGE SCALE GENOMIC DNA]</scope>
    <source>
        <strain evidence="1 2">CBS 117.55</strain>
    </source>
</reference>